<feature type="transmembrane region" description="Helical" evidence="1">
    <location>
        <begin position="220"/>
        <end position="239"/>
    </location>
</feature>
<dbReference type="Pfam" id="PF20151">
    <property type="entry name" value="DUF6533"/>
    <property type="match status" value="1"/>
</dbReference>
<gene>
    <name evidence="3" type="ORF">M378DRAFT_171211</name>
</gene>
<keyword evidence="4" id="KW-1185">Reference proteome</keyword>
<feature type="transmembrane region" description="Helical" evidence="1">
    <location>
        <begin position="193"/>
        <end position="214"/>
    </location>
</feature>
<keyword evidence="1" id="KW-0812">Transmembrane</keyword>
<evidence type="ECO:0000256" key="1">
    <source>
        <dbReference type="SAM" id="Phobius"/>
    </source>
</evidence>
<evidence type="ECO:0000313" key="3">
    <source>
        <dbReference type="EMBL" id="KIL57908.1"/>
    </source>
</evidence>
<feature type="domain" description="DUF6533" evidence="2">
    <location>
        <begin position="15"/>
        <end position="56"/>
    </location>
</feature>
<name>A0A0C2WNU3_AMAMK</name>
<dbReference type="HOGENOM" id="CLU_055330_0_0_1"/>
<dbReference type="Proteomes" id="UP000054549">
    <property type="component" value="Unassembled WGS sequence"/>
</dbReference>
<evidence type="ECO:0000313" key="4">
    <source>
        <dbReference type="Proteomes" id="UP000054549"/>
    </source>
</evidence>
<dbReference type="OrthoDB" id="3267855at2759"/>
<dbReference type="InterPro" id="IPR045340">
    <property type="entry name" value="DUF6533"/>
</dbReference>
<keyword evidence="1" id="KW-1133">Transmembrane helix</keyword>
<dbReference type="AlphaFoldDB" id="A0A0C2WNU3"/>
<proteinExistence type="predicted"/>
<feature type="transmembrane region" description="Helical" evidence="1">
    <location>
        <begin position="111"/>
        <end position="131"/>
    </location>
</feature>
<feature type="transmembrane region" description="Helical" evidence="1">
    <location>
        <begin position="146"/>
        <end position="165"/>
    </location>
</feature>
<feature type="transmembrane region" description="Helical" evidence="1">
    <location>
        <begin position="48"/>
        <end position="71"/>
    </location>
</feature>
<sequence length="318" mass="35618">MLAKQIEASHIPISIQCCSLTLLYYDYTLTFLDEMKYIWGSKLSLSTFLYIGCRYALVANVVYILAYLNIIHDSCDIGYKICGVLSIIGRASVLSVWGLRTYALYSGSKVILVWFVSLGLACFISDVVHVAGNRCHGQPLYPLSDTVLSIAVCCFEFSATLLAIIRSARTLRDLKGTDGWDNSYSYFLLEQGILYTTTVSGFLIAATCLNFLYSESLERRILNALSLPICGIMTARFLLCLRKRNRDQETQGSQNGEELGQLQFARSPTTMDCGIISEFGEDLMWQQREIASPVSKENDGDCYEQDLAVSYRPNESHC</sequence>
<evidence type="ECO:0000259" key="2">
    <source>
        <dbReference type="Pfam" id="PF20151"/>
    </source>
</evidence>
<accession>A0A0C2WNU3</accession>
<feature type="transmembrane region" description="Helical" evidence="1">
    <location>
        <begin position="77"/>
        <end position="99"/>
    </location>
</feature>
<reference evidence="3 4" key="1">
    <citation type="submission" date="2014-04" db="EMBL/GenBank/DDBJ databases">
        <title>Evolutionary Origins and Diversification of the Mycorrhizal Mutualists.</title>
        <authorList>
            <consortium name="DOE Joint Genome Institute"/>
            <consortium name="Mycorrhizal Genomics Consortium"/>
            <person name="Kohler A."/>
            <person name="Kuo A."/>
            <person name="Nagy L.G."/>
            <person name="Floudas D."/>
            <person name="Copeland A."/>
            <person name="Barry K.W."/>
            <person name="Cichocki N."/>
            <person name="Veneault-Fourrey C."/>
            <person name="LaButti K."/>
            <person name="Lindquist E.A."/>
            <person name="Lipzen A."/>
            <person name="Lundell T."/>
            <person name="Morin E."/>
            <person name="Murat C."/>
            <person name="Riley R."/>
            <person name="Ohm R."/>
            <person name="Sun H."/>
            <person name="Tunlid A."/>
            <person name="Henrissat B."/>
            <person name="Grigoriev I.V."/>
            <person name="Hibbett D.S."/>
            <person name="Martin F."/>
        </authorList>
    </citation>
    <scope>NUCLEOTIDE SEQUENCE [LARGE SCALE GENOMIC DNA]</scope>
    <source>
        <strain evidence="3 4">Koide BX008</strain>
    </source>
</reference>
<dbReference type="EMBL" id="KN818354">
    <property type="protein sequence ID" value="KIL57908.1"/>
    <property type="molecule type" value="Genomic_DNA"/>
</dbReference>
<organism evidence="3 4">
    <name type="scientific">Amanita muscaria (strain Koide BX008)</name>
    <dbReference type="NCBI Taxonomy" id="946122"/>
    <lineage>
        <taxon>Eukaryota</taxon>
        <taxon>Fungi</taxon>
        <taxon>Dikarya</taxon>
        <taxon>Basidiomycota</taxon>
        <taxon>Agaricomycotina</taxon>
        <taxon>Agaricomycetes</taxon>
        <taxon>Agaricomycetidae</taxon>
        <taxon>Agaricales</taxon>
        <taxon>Pluteineae</taxon>
        <taxon>Amanitaceae</taxon>
        <taxon>Amanita</taxon>
    </lineage>
</organism>
<dbReference type="InParanoid" id="A0A0C2WNU3"/>
<keyword evidence="1" id="KW-0472">Membrane</keyword>
<protein>
    <recommendedName>
        <fullName evidence="2">DUF6533 domain-containing protein</fullName>
    </recommendedName>
</protein>